<sequence>TNANRDKKIFKNPDDFIPDRTEINKIIVWNGVEEDILNTDEKKRPVRYCPGHDLSIDNTDSSAGEQERAEETNQFYTDDVSLNGDQKHEEYDNILKKTNDNKIISSTKQSTDDILNENEIKFALFNSSFNQLTDADQRCYDVLDNYTKLVIELVKTAVKESNLSPSRGIDIIPPLNAPAQDLNLLRIDMAKFLPSWDEDEPDGSSLKRRFARWLINQNIWDFNDLLDEFDTPEQAIAWRLKMFSALPLPNVFYKEMSSDDMMTRLAFSGCACHHTRRIYKPWEPGHGIPDCKLLKDAVYVNDMTGLSM</sequence>
<evidence type="ECO:0000313" key="3">
    <source>
        <dbReference type="Proteomes" id="UP000681722"/>
    </source>
</evidence>
<name>A0A8S2YDG9_9BILA</name>
<gene>
    <name evidence="2" type="ORF">SRO942_LOCUS47026</name>
</gene>
<feature type="non-terminal residue" evidence="2">
    <location>
        <position position="308"/>
    </location>
</feature>
<evidence type="ECO:0000313" key="2">
    <source>
        <dbReference type="EMBL" id="CAF4552107.1"/>
    </source>
</evidence>
<accession>A0A8S2YDG9</accession>
<dbReference type="OrthoDB" id="434940at2759"/>
<dbReference type="EMBL" id="CAJOBC010116079">
    <property type="protein sequence ID" value="CAF4552107.1"/>
    <property type="molecule type" value="Genomic_DNA"/>
</dbReference>
<dbReference type="Proteomes" id="UP000681722">
    <property type="component" value="Unassembled WGS sequence"/>
</dbReference>
<organism evidence="2 3">
    <name type="scientific">Didymodactylos carnosus</name>
    <dbReference type="NCBI Taxonomy" id="1234261"/>
    <lineage>
        <taxon>Eukaryota</taxon>
        <taxon>Metazoa</taxon>
        <taxon>Spiralia</taxon>
        <taxon>Gnathifera</taxon>
        <taxon>Rotifera</taxon>
        <taxon>Eurotatoria</taxon>
        <taxon>Bdelloidea</taxon>
        <taxon>Philodinida</taxon>
        <taxon>Philodinidae</taxon>
        <taxon>Didymodactylos</taxon>
    </lineage>
</organism>
<proteinExistence type="predicted"/>
<evidence type="ECO:0000256" key="1">
    <source>
        <dbReference type="SAM" id="MobiDB-lite"/>
    </source>
</evidence>
<feature type="region of interest" description="Disordered" evidence="1">
    <location>
        <begin position="49"/>
        <end position="74"/>
    </location>
</feature>
<feature type="non-terminal residue" evidence="2">
    <location>
        <position position="1"/>
    </location>
</feature>
<protein>
    <submittedName>
        <fullName evidence="2">Uncharacterized protein</fullName>
    </submittedName>
</protein>
<dbReference type="AlphaFoldDB" id="A0A8S2YDG9"/>
<reference evidence="2" key="1">
    <citation type="submission" date="2021-02" db="EMBL/GenBank/DDBJ databases">
        <authorList>
            <person name="Nowell W R."/>
        </authorList>
    </citation>
    <scope>NUCLEOTIDE SEQUENCE</scope>
</reference>
<comment type="caution">
    <text evidence="2">The sequence shown here is derived from an EMBL/GenBank/DDBJ whole genome shotgun (WGS) entry which is preliminary data.</text>
</comment>